<organism evidence="3 4">
    <name type="scientific">Candidatus Copromonas faecavium</name>
    <name type="common">nom. illeg.</name>
    <dbReference type="NCBI Taxonomy" id="2840740"/>
    <lineage>
        <taxon>Bacteria</taxon>
        <taxon>Bacillati</taxon>
        <taxon>Bacillota</taxon>
        <taxon>Clostridia</taxon>
        <taxon>Lachnospirales</taxon>
        <taxon>Lachnospiraceae</taxon>
        <taxon>Candidatus Copromonas (nom. illeg.)</taxon>
    </lineage>
</organism>
<dbReference type="Proteomes" id="UP000824250">
    <property type="component" value="Unassembled WGS sequence"/>
</dbReference>
<feature type="transmembrane region" description="Helical" evidence="2">
    <location>
        <begin position="216"/>
        <end position="236"/>
    </location>
</feature>
<feature type="region of interest" description="Disordered" evidence="1">
    <location>
        <begin position="122"/>
        <end position="207"/>
    </location>
</feature>
<evidence type="ECO:0000256" key="1">
    <source>
        <dbReference type="SAM" id="MobiDB-lite"/>
    </source>
</evidence>
<feature type="compositionally biased region" description="Basic and acidic residues" evidence="1">
    <location>
        <begin position="122"/>
        <end position="146"/>
    </location>
</feature>
<evidence type="ECO:0000256" key="2">
    <source>
        <dbReference type="SAM" id="Phobius"/>
    </source>
</evidence>
<keyword evidence="2" id="KW-0812">Transmembrane</keyword>
<keyword evidence="2" id="KW-0472">Membrane</keyword>
<comment type="caution">
    <text evidence="3">The sequence shown here is derived from an EMBL/GenBank/DDBJ whole genome shotgun (WGS) entry which is preliminary data.</text>
</comment>
<accession>A0A9D1A5U2</accession>
<evidence type="ECO:0000313" key="3">
    <source>
        <dbReference type="EMBL" id="HIR05408.1"/>
    </source>
</evidence>
<reference evidence="3" key="1">
    <citation type="submission" date="2020-10" db="EMBL/GenBank/DDBJ databases">
        <authorList>
            <person name="Gilroy R."/>
        </authorList>
    </citation>
    <scope>NUCLEOTIDE SEQUENCE</scope>
    <source>
        <strain evidence="3">CHK180-2868</strain>
    </source>
</reference>
<protein>
    <submittedName>
        <fullName evidence="3">Nucleoside recognition protein</fullName>
    </submittedName>
</protein>
<sequence length="273" mass="29484">MLNYLWAGMLALGILWAAFHGNMEAVTNGVLDSAREAVSLCVTMLGIMSFWCGILKVGEKAGLIRQLSEKMKPVIRFLFPSLPDNHPAAAYISTNMIANMLGLGWAATPAGLRAMEELEHLEEERRGEAGDEGPERERDSAWEEKLSSGQPVKSGGSREGKQDNIWEETPGDGQIGRAGRIREGRSGSIRRGKSKNGLNGKNRLVRPRGTAGNEMCTFLIVNISSLQLIPINMIAYRSQYGSVNPAAVAGPALLATLVSTGVGVLFCKLMDRG</sequence>
<dbReference type="EMBL" id="DVGC01000029">
    <property type="protein sequence ID" value="HIR05408.1"/>
    <property type="molecule type" value="Genomic_DNA"/>
</dbReference>
<name>A0A9D1A5U2_9FIRM</name>
<feature type="transmembrane region" description="Helical" evidence="2">
    <location>
        <begin position="37"/>
        <end position="58"/>
    </location>
</feature>
<evidence type="ECO:0000313" key="4">
    <source>
        <dbReference type="Proteomes" id="UP000824250"/>
    </source>
</evidence>
<keyword evidence="2" id="KW-1133">Transmembrane helix</keyword>
<dbReference type="AlphaFoldDB" id="A0A9D1A5U2"/>
<gene>
    <name evidence="3" type="ORF">IAB28_05515</name>
</gene>
<reference evidence="3" key="2">
    <citation type="journal article" date="2021" name="PeerJ">
        <title>Extensive microbial diversity within the chicken gut microbiome revealed by metagenomics and culture.</title>
        <authorList>
            <person name="Gilroy R."/>
            <person name="Ravi A."/>
            <person name="Getino M."/>
            <person name="Pursley I."/>
            <person name="Horton D.L."/>
            <person name="Alikhan N.F."/>
            <person name="Baker D."/>
            <person name="Gharbi K."/>
            <person name="Hall N."/>
            <person name="Watson M."/>
            <person name="Adriaenssens E.M."/>
            <person name="Foster-Nyarko E."/>
            <person name="Jarju S."/>
            <person name="Secka A."/>
            <person name="Antonio M."/>
            <person name="Oren A."/>
            <person name="Chaudhuri R.R."/>
            <person name="La Ragione R."/>
            <person name="Hildebrand F."/>
            <person name="Pallen M.J."/>
        </authorList>
    </citation>
    <scope>NUCLEOTIDE SEQUENCE</scope>
    <source>
        <strain evidence="3">CHK180-2868</strain>
    </source>
</reference>
<proteinExistence type="predicted"/>
<feature type="transmembrane region" description="Helical" evidence="2">
    <location>
        <begin position="248"/>
        <end position="267"/>
    </location>
</feature>